<keyword evidence="1" id="KW-0812">Transmembrane</keyword>
<protein>
    <submittedName>
        <fullName evidence="2">Uncharacterized protein</fullName>
    </submittedName>
</protein>
<evidence type="ECO:0000313" key="3">
    <source>
        <dbReference type="Proteomes" id="UP000255082"/>
    </source>
</evidence>
<dbReference type="Proteomes" id="UP000255082">
    <property type="component" value="Unassembled WGS sequence"/>
</dbReference>
<evidence type="ECO:0000313" key="2">
    <source>
        <dbReference type="EMBL" id="SUA47298.1"/>
    </source>
</evidence>
<accession>A0A378X1I1</accession>
<gene>
    <name evidence="2" type="ORF">NCTC13184_05839</name>
</gene>
<dbReference type="EMBL" id="UGRU01000001">
    <property type="protein sequence ID" value="SUA47298.1"/>
    <property type="molecule type" value="Genomic_DNA"/>
</dbReference>
<reference evidence="2 3" key="1">
    <citation type="submission" date="2018-06" db="EMBL/GenBank/DDBJ databases">
        <authorList>
            <consortium name="Pathogen Informatics"/>
            <person name="Doyle S."/>
        </authorList>
    </citation>
    <scope>NUCLEOTIDE SEQUENCE [LARGE SCALE GENOMIC DNA]</scope>
    <source>
        <strain evidence="2 3">NCTC13184</strain>
    </source>
</reference>
<keyword evidence="1" id="KW-0472">Membrane</keyword>
<proteinExistence type="predicted"/>
<dbReference type="AlphaFoldDB" id="A0A378X1I1"/>
<feature type="transmembrane region" description="Helical" evidence="1">
    <location>
        <begin position="159"/>
        <end position="187"/>
    </location>
</feature>
<evidence type="ECO:0000256" key="1">
    <source>
        <dbReference type="SAM" id="Phobius"/>
    </source>
</evidence>
<keyword evidence="1" id="KW-1133">Transmembrane helix</keyword>
<name>A0A378X1I1_9NOCA</name>
<sequence>MGDTTVRFTYRQAQGGGVRWMQPSRHRLRAETLLRTCDLPGAAAVGGNRNLMSVDISCPSCGYDDCVQSVPAIRASGTSTVYGTDYYSGVGVSSSGLVPVMGSSLVERTQSSYLAQSLAPEPGFRGAGRLTVLALVLGVPAGANLLIAVVVLLKPHPDISTAAIVVGMFGFALFLALPSLLILWFAFRRLRRSARIRRGAPAAYAVWRAGVYCHRCGMCFWPFAPAAGIPVRHPVPPGGFQGIVWNVGGYLNDA</sequence>
<feature type="transmembrane region" description="Helical" evidence="1">
    <location>
        <begin position="130"/>
        <end position="153"/>
    </location>
</feature>
<organism evidence="2 3">
    <name type="scientific">Nocardia africana</name>
    <dbReference type="NCBI Taxonomy" id="134964"/>
    <lineage>
        <taxon>Bacteria</taxon>
        <taxon>Bacillati</taxon>
        <taxon>Actinomycetota</taxon>
        <taxon>Actinomycetes</taxon>
        <taxon>Mycobacteriales</taxon>
        <taxon>Nocardiaceae</taxon>
        <taxon>Nocardia</taxon>
    </lineage>
</organism>